<name>A0A9D2F1G7_9FIRM</name>
<evidence type="ECO:0000256" key="1">
    <source>
        <dbReference type="ARBA" id="ARBA00004651"/>
    </source>
</evidence>
<proteinExistence type="predicted"/>
<accession>A0A9D2F1G7</accession>
<keyword evidence="2" id="KW-1003">Cell membrane</keyword>
<feature type="transmembrane region" description="Helical" evidence="8">
    <location>
        <begin position="145"/>
        <end position="165"/>
    </location>
</feature>
<feature type="transmembrane region" description="Helical" evidence="8">
    <location>
        <begin position="362"/>
        <end position="385"/>
    </location>
</feature>
<keyword evidence="4" id="KW-0808">Transferase</keyword>
<keyword evidence="3" id="KW-0328">Glycosyltransferase</keyword>
<evidence type="ECO:0008006" key="11">
    <source>
        <dbReference type="Google" id="ProtNLM"/>
    </source>
</evidence>
<dbReference type="GO" id="GO:0009103">
    <property type="term" value="P:lipopolysaccharide biosynthetic process"/>
    <property type="evidence" value="ECO:0007669"/>
    <property type="project" value="UniProtKB-ARBA"/>
</dbReference>
<comment type="subcellular location">
    <subcellularLocation>
        <location evidence="1">Cell membrane</location>
        <topology evidence="1">Multi-pass membrane protein</topology>
    </subcellularLocation>
</comment>
<gene>
    <name evidence="9" type="ORF">H9810_02845</name>
</gene>
<feature type="transmembrane region" description="Helical" evidence="8">
    <location>
        <begin position="301"/>
        <end position="324"/>
    </location>
</feature>
<dbReference type="Proteomes" id="UP000824031">
    <property type="component" value="Unassembled WGS sequence"/>
</dbReference>
<evidence type="ECO:0000256" key="2">
    <source>
        <dbReference type="ARBA" id="ARBA00022475"/>
    </source>
</evidence>
<feature type="transmembrane region" description="Helical" evidence="8">
    <location>
        <begin position="241"/>
        <end position="262"/>
    </location>
</feature>
<dbReference type="PANTHER" id="PTHR33908:SF11">
    <property type="entry name" value="MEMBRANE PROTEIN"/>
    <property type="match status" value="1"/>
</dbReference>
<keyword evidence="7 8" id="KW-0472">Membrane</keyword>
<evidence type="ECO:0000313" key="10">
    <source>
        <dbReference type="Proteomes" id="UP000824031"/>
    </source>
</evidence>
<evidence type="ECO:0000256" key="6">
    <source>
        <dbReference type="ARBA" id="ARBA00022989"/>
    </source>
</evidence>
<dbReference type="InterPro" id="IPR050297">
    <property type="entry name" value="LipidA_mod_glycosyltrf_83"/>
</dbReference>
<sequence length="524" mass="57097">MANNIAKTKRKRLAALGLLLAVGLALMLVYAARKQGYHVDELYTYELANYPGGFYALQEGYMDAWQDGALFRSALHPTRPFDYSIPWNNQKIDVHPPLYYCAVYTAQSLLPGLALPWAGLLPNFVFLLAGTAALYMAARRMTGQFWTAWLGAAVFLCNVGSQGMAVFTRMYAMLMCETVLLVWAHLTLYRRLLAGQRPRLPVFLALAAATLAGALTQYFFLVFCFFFCGLFGLWLLFTRRWKTAACYAAAEFGGLGAAYLAFPTMKEHIFSGSRGKQAMGSFFDLNALSDWGASLGRVLRLLGAQFGGVMLWALLALLAAALLWKRGCRFRGMGLFAAMLAAAALCYIVIIDKVAPFEADRYYVLVYGPLILAATAVLGRLSALFPRWEPLLALVVAVPVLVAHLTAGNEYLYPQYADRAPALESTAALPAVVLNAAGYEVAPDLFLPEFAAREAVYQAGGADDKASLADAAQSRDLSGGFVLYGYLYDADDLLALAGQVLDIQSAELLTETARCPVYSITLAG</sequence>
<comment type="caution">
    <text evidence="9">The sequence shown here is derived from an EMBL/GenBank/DDBJ whole genome shotgun (WGS) entry which is preliminary data.</text>
</comment>
<feature type="transmembrane region" description="Helical" evidence="8">
    <location>
        <begin position="391"/>
        <end position="413"/>
    </location>
</feature>
<evidence type="ECO:0000256" key="4">
    <source>
        <dbReference type="ARBA" id="ARBA00022679"/>
    </source>
</evidence>
<dbReference type="EMBL" id="DXBO01000034">
    <property type="protein sequence ID" value="HIZ47643.1"/>
    <property type="molecule type" value="Genomic_DNA"/>
</dbReference>
<feature type="transmembrane region" description="Helical" evidence="8">
    <location>
        <begin position="117"/>
        <end position="138"/>
    </location>
</feature>
<keyword evidence="5 8" id="KW-0812">Transmembrane</keyword>
<evidence type="ECO:0000256" key="7">
    <source>
        <dbReference type="ARBA" id="ARBA00023136"/>
    </source>
</evidence>
<evidence type="ECO:0000313" key="9">
    <source>
        <dbReference type="EMBL" id="HIZ47643.1"/>
    </source>
</evidence>
<feature type="transmembrane region" description="Helical" evidence="8">
    <location>
        <begin position="330"/>
        <end position="350"/>
    </location>
</feature>
<organism evidence="9 10">
    <name type="scientific">Candidatus Gemmiger excrementavium</name>
    <dbReference type="NCBI Taxonomy" id="2838608"/>
    <lineage>
        <taxon>Bacteria</taxon>
        <taxon>Bacillati</taxon>
        <taxon>Bacillota</taxon>
        <taxon>Clostridia</taxon>
        <taxon>Eubacteriales</taxon>
        <taxon>Gemmiger</taxon>
    </lineage>
</organism>
<reference evidence="9" key="2">
    <citation type="submission" date="2021-04" db="EMBL/GenBank/DDBJ databases">
        <authorList>
            <person name="Gilroy R."/>
        </authorList>
    </citation>
    <scope>NUCLEOTIDE SEQUENCE</scope>
    <source>
        <strain evidence="9">3436</strain>
    </source>
</reference>
<dbReference type="GO" id="GO:0005886">
    <property type="term" value="C:plasma membrane"/>
    <property type="evidence" value="ECO:0007669"/>
    <property type="project" value="UniProtKB-SubCell"/>
</dbReference>
<feature type="transmembrane region" description="Helical" evidence="8">
    <location>
        <begin position="202"/>
        <end position="235"/>
    </location>
</feature>
<evidence type="ECO:0000256" key="8">
    <source>
        <dbReference type="SAM" id="Phobius"/>
    </source>
</evidence>
<keyword evidence="6 8" id="KW-1133">Transmembrane helix</keyword>
<protein>
    <recommendedName>
        <fullName evidence="11">Glycosyltransferase RgtA/B/C/D-like domain-containing protein</fullName>
    </recommendedName>
</protein>
<dbReference type="GO" id="GO:0016763">
    <property type="term" value="F:pentosyltransferase activity"/>
    <property type="evidence" value="ECO:0007669"/>
    <property type="project" value="TreeGrafter"/>
</dbReference>
<evidence type="ECO:0000256" key="5">
    <source>
        <dbReference type="ARBA" id="ARBA00022692"/>
    </source>
</evidence>
<reference evidence="9" key="1">
    <citation type="journal article" date="2021" name="PeerJ">
        <title>Extensive microbial diversity within the chicken gut microbiome revealed by metagenomics and culture.</title>
        <authorList>
            <person name="Gilroy R."/>
            <person name="Ravi A."/>
            <person name="Getino M."/>
            <person name="Pursley I."/>
            <person name="Horton D.L."/>
            <person name="Alikhan N.F."/>
            <person name="Baker D."/>
            <person name="Gharbi K."/>
            <person name="Hall N."/>
            <person name="Watson M."/>
            <person name="Adriaenssens E.M."/>
            <person name="Foster-Nyarko E."/>
            <person name="Jarju S."/>
            <person name="Secka A."/>
            <person name="Antonio M."/>
            <person name="Oren A."/>
            <person name="Chaudhuri R.R."/>
            <person name="La Ragione R."/>
            <person name="Hildebrand F."/>
            <person name="Pallen M.J."/>
        </authorList>
    </citation>
    <scope>NUCLEOTIDE SEQUENCE</scope>
    <source>
        <strain evidence="9">3436</strain>
    </source>
</reference>
<dbReference type="PANTHER" id="PTHR33908">
    <property type="entry name" value="MANNOSYLTRANSFERASE YKCB-RELATED"/>
    <property type="match status" value="1"/>
</dbReference>
<evidence type="ECO:0000256" key="3">
    <source>
        <dbReference type="ARBA" id="ARBA00022676"/>
    </source>
</evidence>
<dbReference type="AlphaFoldDB" id="A0A9D2F1G7"/>